<keyword evidence="1" id="KW-0812">Transmembrane</keyword>
<dbReference type="EMBL" id="FTOP01000024">
    <property type="protein sequence ID" value="SIT16355.1"/>
    <property type="molecule type" value="Genomic_DNA"/>
</dbReference>
<protein>
    <submittedName>
        <fullName evidence="2">Uncharacterized protein</fullName>
    </submittedName>
</protein>
<keyword evidence="3" id="KW-1185">Reference proteome</keyword>
<evidence type="ECO:0000256" key="1">
    <source>
        <dbReference type="SAM" id="Phobius"/>
    </source>
</evidence>
<name>A0A1N7Q0L0_9BACT</name>
<dbReference type="RefSeq" id="WP_076503030.1">
    <property type="nucleotide sequence ID" value="NZ_FTOP01000024.1"/>
</dbReference>
<feature type="transmembrane region" description="Helical" evidence="1">
    <location>
        <begin position="12"/>
        <end position="30"/>
    </location>
</feature>
<evidence type="ECO:0000313" key="3">
    <source>
        <dbReference type="Proteomes" id="UP000186026"/>
    </source>
</evidence>
<sequence>MGKKKDLKKKWLYHAVFGILLMGFGLSLFGDAVILKSSGQDWVSWFLMGTCALVFFFAGLSIFGKATVYKNKLSSKGKKKNKRSKK</sequence>
<organism evidence="2 3">
    <name type="scientific">Belliella pelovolcani</name>
    <dbReference type="NCBI Taxonomy" id="529505"/>
    <lineage>
        <taxon>Bacteria</taxon>
        <taxon>Pseudomonadati</taxon>
        <taxon>Bacteroidota</taxon>
        <taxon>Cytophagia</taxon>
        <taxon>Cytophagales</taxon>
        <taxon>Cyclobacteriaceae</taxon>
        <taxon>Belliella</taxon>
    </lineage>
</organism>
<keyword evidence="1" id="KW-0472">Membrane</keyword>
<evidence type="ECO:0000313" key="2">
    <source>
        <dbReference type="EMBL" id="SIT16355.1"/>
    </source>
</evidence>
<proteinExistence type="predicted"/>
<dbReference type="AlphaFoldDB" id="A0A1N7Q0L0"/>
<dbReference type="OrthoDB" id="1453686at2"/>
<accession>A0A1N7Q0L0</accession>
<dbReference type="Proteomes" id="UP000186026">
    <property type="component" value="Unassembled WGS sequence"/>
</dbReference>
<dbReference type="STRING" id="529505.SAMN05421761_12416"/>
<keyword evidence="1" id="KW-1133">Transmembrane helix</keyword>
<gene>
    <name evidence="2" type="ORF">SAMN05421761_12416</name>
</gene>
<feature type="transmembrane region" description="Helical" evidence="1">
    <location>
        <begin position="42"/>
        <end position="63"/>
    </location>
</feature>
<reference evidence="3" key="1">
    <citation type="submission" date="2017-01" db="EMBL/GenBank/DDBJ databases">
        <authorList>
            <person name="Varghese N."/>
            <person name="Submissions S."/>
        </authorList>
    </citation>
    <scope>NUCLEOTIDE SEQUENCE [LARGE SCALE GENOMIC DNA]</scope>
    <source>
        <strain evidence="3">DSM 46698</strain>
    </source>
</reference>